<proteinExistence type="predicted"/>
<dbReference type="InterPro" id="IPR050776">
    <property type="entry name" value="Ank_Repeat/CDKN_Inhibitor"/>
</dbReference>
<keyword evidence="1" id="KW-0677">Repeat</keyword>
<comment type="caution">
    <text evidence="5">The sequence shown here is derived from an EMBL/GenBank/DDBJ whole genome shotgun (WGS) entry which is preliminary data.</text>
</comment>
<feature type="region of interest" description="Disordered" evidence="4">
    <location>
        <begin position="142"/>
        <end position="163"/>
    </location>
</feature>
<dbReference type="InterPro" id="IPR036770">
    <property type="entry name" value="Ankyrin_rpt-contain_sf"/>
</dbReference>
<feature type="compositionally biased region" description="Acidic residues" evidence="4">
    <location>
        <begin position="147"/>
        <end position="163"/>
    </location>
</feature>
<dbReference type="PANTHER" id="PTHR24201">
    <property type="entry name" value="ANK_REP_REGION DOMAIN-CONTAINING PROTEIN"/>
    <property type="match status" value="1"/>
</dbReference>
<dbReference type="Gene3D" id="1.25.40.20">
    <property type="entry name" value="Ankyrin repeat-containing domain"/>
    <property type="match status" value="1"/>
</dbReference>
<evidence type="ECO:0000313" key="6">
    <source>
        <dbReference type="Proteomes" id="UP001527925"/>
    </source>
</evidence>
<feature type="compositionally biased region" description="Acidic residues" evidence="4">
    <location>
        <begin position="185"/>
        <end position="200"/>
    </location>
</feature>
<keyword evidence="2 3" id="KW-0040">ANK repeat</keyword>
<keyword evidence="6" id="KW-1185">Reference proteome</keyword>
<evidence type="ECO:0000256" key="3">
    <source>
        <dbReference type="PROSITE-ProRule" id="PRU00023"/>
    </source>
</evidence>
<dbReference type="InterPro" id="IPR002110">
    <property type="entry name" value="Ankyrin_rpt"/>
</dbReference>
<dbReference type="SMART" id="SM00248">
    <property type="entry name" value="ANK"/>
    <property type="match status" value="2"/>
</dbReference>
<protein>
    <recommendedName>
        <fullName evidence="7">Ankyrin repeat protein</fullName>
    </recommendedName>
</protein>
<dbReference type="SUPFAM" id="SSF48403">
    <property type="entry name" value="Ankyrin repeat"/>
    <property type="match status" value="1"/>
</dbReference>
<sequence length="207" mass="22384">MPGVEHGRGGDASDNIWLAAGEGRIEDVERFLRTGGPDGNPLDPNAADQFSYTALHAAASYGHTDIVRLLVGKYGANPNITDSDGDTPMHVVETAETARALVELGADPTQRNEAGRLPIESAYTEGWESVVEFLAEFTPEFEKVSEDSDGEGEGDLGDIDFDEIPPEVRARLVEQLAAFHRGELDDAGDEMAQDDDDNNNDESNNKH</sequence>
<evidence type="ECO:0000256" key="4">
    <source>
        <dbReference type="SAM" id="MobiDB-lite"/>
    </source>
</evidence>
<reference evidence="5 6" key="1">
    <citation type="submission" date="2023-09" db="EMBL/GenBank/DDBJ databases">
        <title>Pangenome analysis of Batrachochytrium dendrobatidis and related Chytrids.</title>
        <authorList>
            <person name="Yacoub M.N."/>
            <person name="Stajich J.E."/>
            <person name="James T.Y."/>
        </authorList>
    </citation>
    <scope>NUCLEOTIDE SEQUENCE [LARGE SCALE GENOMIC DNA]</scope>
    <source>
        <strain evidence="5 6">JEL0888</strain>
    </source>
</reference>
<dbReference type="Proteomes" id="UP001527925">
    <property type="component" value="Unassembled WGS sequence"/>
</dbReference>
<dbReference type="EMBL" id="JADGIZ020000009">
    <property type="protein sequence ID" value="KAL2917848.1"/>
    <property type="molecule type" value="Genomic_DNA"/>
</dbReference>
<feature type="repeat" description="ANK" evidence="3">
    <location>
        <begin position="50"/>
        <end position="83"/>
    </location>
</feature>
<name>A0ABR4NE90_9FUNG</name>
<evidence type="ECO:0000256" key="2">
    <source>
        <dbReference type="ARBA" id="ARBA00023043"/>
    </source>
</evidence>
<evidence type="ECO:0000313" key="5">
    <source>
        <dbReference type="EMBL" id="KAL2917848.1"/>
    </source>
</evidence>
<accession>A0ABR4NE90</accession>
<dbReference type="PROSITE" id="PS50088">
    <property type="entry name" value="ANK_REPEAT"/>
    <property type="match status" value="1"/>
</dbReference>
<organism evidence="5 6">
    <name type="scientific">Polyrhizophydium stewartii</name>
    <dbReference type="NCBI Taxonomy" id="2732419"/>
    <lineage>
        <taxon>Eukaryota</taxon>
        <taxon>Fungi</taxon>
        <taxon>Fungi incertae sedis</taxon>
        <taxon>Chytridiomycota</taxon>
        <taxon>Chytridiomycota incertae sedis</taxon>
        <taxon>Chytridiomycetes</taxon>
        <taxon>Rhizophydiales</taxon>
        <taxon>Rhizophydiales incertae sedis</taxon>
        <taxon>Polyrhizophydium</taxon>
    </lineage>
</organism>
<feature type="region of interest" description="Disordered" evidence="4">
    <location>
        <begin position="181"/>
        <end position="207"/>
    </location>
</feature>
<dbReference type="Pfam" id="PF13857">
    <property type="entry name" value="Ank_5"/>
    <property type="match status" value="1"/>
</dbReference>
<gene>
    <name evidence="5" type="ORF">HK105_202721</name>
</gene>
<evidence type="ECO:0008006" key="7">
    <source>
        <dbReference type="Google" id="ProtNLM"/>
    </source>
</evidence>
<evidence type="ECO:0000256" key="1">
    <source>
        <dbReference type="ARBA" id="ARBA00022737"/>
    </source>
</evidence>
<dbReference type="PROSITE" id="PS50297">
    <property type="entry name" value="ANK_REP_REGION"/>
    <property type="match status" value="1"/>
</dbReference>